<dbReference type="AlphaFoldDB" id="A0A9W8CUD0"/>
<dbReference type="InterPro" id="IPR000014">
    <property type="entry name" value="PAS"/>
</dbReference>
<dbReference type="NCBIfam" id="TIGR00229">
    <property type="entry name" value="sensory_box"/>
    <property type="match status" value="1"/>
</dbReference>
<organism evidence="1 2">
    <name type="scientific">Coemansia biformis</name>
    <dbReference type="NCBI Taxonomy" id="1286918"/>
    <lineage>
        <taxon>Eukaryota</taxon>
        <taxon>Fungi</taxon>
        <taxon>Fungi incertae sedis</taxon>
        <taxon>Zoopagomycota</taxon>
        <taxon>Kickxellomycotina</taxon>
        <taxon>Kickxellomycetes</taxon>
        <taxon>Kickxellales</taxon>
        <taxon>Kickxellaceae</taxon>
        <taxon>Coemansia</taxon>
    </lineage>
</organism>
<dbReference type="EMBL" id="JANBOI010001869">
    <property type="protein sequence ID" value="KAJ1725965.1"/>
    <property type="molecule type" value="Genomic_DNA"/>
</dbReference>
<evidence type="ECO:0008006" key="3">
    <source>
        <dbReference type="Google" id="ProtNLM"/>
    </source>
</evidence>
<dbReference type="SUPFAM" id="SSF55785">
    <property type="entry name" value="PYP-like sensor domain (PAS domain)"/>
    <property type="match status" value="1"/>
</dbReference>
<name>A0A9W8CUD0_9FUNG</name>
<gene>
    <name evidence="1" type="ORF">LPJ61_005518</name>
</gene>
<sequence length="91" mass="10237">MAISYITIFERTHPEQIIFTSSNCEQAIGYTPQEMLGTSAMKYSADLHAEHYTCQWPSDNPELGLTMMPHNLRCKDGRVVFAHVISINCSG</sequence>
<dbReference type="OrthoDB" id="411251at2759"/>
<dbReference type="Gene3D" id="3.30.450.20">
    <property type="entry name" value="PAS domain"/>
    <property type="match status" value="1"/>
</dbReference>
<dbReference type="InterPro" id="IPR035965">
    <property type="entry name" value="PAS-like_dom_sf"/>
</dbReference>
<reference evidence="1" key="1">
    <citation type="submission" date="2022-07" db="EMBL/GenBank/DDBJ databases">
        <title>Phylogenomic reconstructions and comparative analyses of Kickxellomycotina fungi.</title>
        <authorList>
            <person name="Reynolds N.K."/>
            <person name="Stajich J.E."/>
            <person name="Barry K."/>
            <person name="Grigoriev I.V."/>
            <person name="Crous P."/>
            <person name="Smith M.E."/>
        </authorList>
    </citation>
    <scope>NUCLEOTIDE SEQUENCE</scope>
    <source>
        <strain evidence="1">BCRC 34381</strain>
    </source>
</reference>
<evidence type="ECO:0000313" key="1">
    <source>
        <dbReference type="EMBL" id="KAJ1725965.1"/>
    </source>
</evidence>
<feature type="non-terminal residue" evidence="1">
    <location>
        <position position="91"/>
    </location>
</feature>
<evidence type="ECO:0000313" key="2">
    <source>
        <dbReference type="Proteomes" id="UP001143981"/>
    </source>
</evidence>
<keyword evidence="2" id="KW-1185">Reference proteome</keyword>
<comment type="caution">
    <text evidence="1">The sequence shown here is derived from an EMBL/GenBank/DDBJ whole genome shotgun (WGS) entry which is preliminary data.</text>
</comment>
<accession>A0A9W8CUD0</accession>
<proteinExistence type="predicted"/>
<dbReference type="Proteomes" id="UP001143981">
    <property type="component" value="Unassembled WGS sequence"/>
</dbReference>
<protein>
    <recommendedName>
        <fullName evidence="3">PAS domain-containing protein</fullName>
    </recommendedName>
</protein>